<name>A0A5J5BWC0_9ASTE</name>
<proteinExistence type="predicted"/>
<protein>
    <submittedName>
        <fullName evidence="1">Uncharacterized protein</fullName>
    </submittedName>
</protein>
<evidence type="ECO:0000313" key="1">
    <source>
        <dbReference type="EMBL" id="KAA8547423.1"/>
    </source>
</evidence>
<dbReference type="OrthoDB" id="1654420at2759"/>
<accession>A0A5J5BWC0</accession>
<gene>
    <name evidence="1" type="ORF">F0562_003713</name>
</gene>
<evidence type="ECO:0000313" key="2">
    <source>
        <dbReference type="Proteomes" id="UP000325577"/>
    </source>
</evidence>
<dbReference type="EMBL" id="CM018032">
    <property type="protein sequence ID" value="KAA8547423.1"/>
    <property type="molecule type" value="Genomic_DNA"/>
</dbReference>
<reference evidence="1 2" key="1">
    <citation type="submission" date="2019-09" db="EMBL/GenBank/DDBJ databases">
        <title>A chromosome-level genome assembly of the Chinese tupelo Nyssa sinensis.</title>
        <authorList>
            <person name="Yang X."/>
            <person name="Kang M."/>
            <person name="Yang Y."/>
            <person name="Xiong H."/>
            <person name="Wang M."/>
            <person name="Zhang Z."/>
            <person name="Wang Z."/>
            <person name="Wu H."/>
            <person name="Ma T."/>
            <person name="Liu J."/>
            <person name="Xi Z."/>
        </authorList>
    </citation>
    <scope>NUCLEOTIDE SEQUENCE [LARGE SCALE GENOMIC DNA]</scope>
    <source>
        <strain evidence="1">J267</strain>
        <tissue evidence="1">Leaf</tissue>
    </source>
</reference>
<organism evidence="1 2">
    <name type="scientific">Nyssa sinensis</name>
    <dbReference type="NCBI Taxonomy" id="561372"/>
    <lineage>
        <taxon>Eukaryota</taxon>
        <taxon>Viridiplantae</taxon>
        <taxon>Streptophyta</taxon>
        <taxon>Embryophyta</taxon>
        <taxon>Tracheophyta</taxon>
        <taxon>Spermatophyta</taxon>
        <taxon>Magnoliopsida</taxon>
        <taxon>eudicotyledons</taxon>
        <taxon>Gunneridae</taxon>
        <taxon>Pentapetalae</taxon>
        <taxon>asterids</taxon>
        <taxon>Cornales</taxon>
        <taxon>Nyssaceae</taxon>
        <taxon>Nyssa</taxon>
    </lineage>
</organism>
<keyword evidence="2" id="KW-1185">Reference proteome</keyword>
<sequence>MIARSLLTISPLESMAALLDYFPACSFSFPFSSNRQLLLQAAALFLLFSLVSRLQRSFFRPQSQPNWFQSLKKALSQFDEISPSFLCAATSVAKSSSLSLDTHIYRRTMARVCAKLETFGFWICLVSMTFLTITSVSERSDQEIQNRFYGNLSLNSSATLDSGESRIAKIFIQLNPCKDLQGNGKTIDIFSIGQTSNGHEDDADSEMTSGFLNYDGHGDEKASIFTNLEDLVNDLASDQFADCVDDRFLNYLEDGNLEDVVETS</sequence>
<dbReference type="AlphaFoldDB" id="A0A5J5BWC0"/>
<dbReference type="Proteomes" id="UP000325577">
    <property type="component" value="Linkage Group LG1"/>
</dbReference>